<dbReference type="PANTHER" id="PTHR38463">
    <property type="entry name" value="STRESS RESPONSE PROTEIN YSNF"/>
    <property type="match status" value="1"/>
</dbReference>
<dbReference type="Pfam" id="PF09557">
    <property type="entry name" value="DUF2382"/>
    <property type="match status" value="1"/>
</dbReference>
<feature type="region of interest" description="Disordered" evidence="1">
    <location>
        <begin position="129"/>
        <end position="153"/>
    </location>
</feature>
<comment type="caution">
    <text evidence="3">The sequence shown here is derived from an EMBL/GenBank/DDBJ whole genome shotgun (WGS) entry which is preliminary data.</text>
</comment>
<protein>
    <submittedName>
        <fullName evidence="3">Uncharacterized protein (TIGR02271 family)</fullName>
    </submittedName>
</protein>
<evidence type="ECO:0000313" key="4">
    <source>
        <dbReference type="Proteomes" id="UP001224122"/>
    </source>
</evidence>
<dbReference type="RefSeq" id="WP_307412840.1">
    <property type="nucleotide sequence ID" value="NZ_JAUSTW010000009.1"/>
</dbReference>
<dbReference type="PANTHER" id="PTHR38463:SF1">
    <property type="entry name" value="STRESS RESPONSE PROTEIN YSNF"/>
    <property type="match status" value="1"/>
</dbReference>
<dbReference type="Proteomes" id="UP001224122">
    <property type="component" value="Unassembled WGS sequence"/>
</dbReference>
<evidence type="ECO:0000313" key="3">
    <source>
        <dbReference type="EMBL" id="MDQ0201504.1"/>
    </source>
</evidence>
<accession>A0ABT9Y190</accession>
<dbReference type="InterPro" id="IPR052967">
    <property type="entry name" value="Stress_Response_Assoc"/>
</dbReference>
<keyword evidence="4" id="KW-1185">Reference proteome</keyword>
<evidence type="ECO:0000259" key="2">
    <source>
        <dbReference type="Pfam" id="PF09557"/>
    </source>
</evidence>
<evidence type="ECO:0000256" key="1">
    <source>
        <dbReference type="SAM" id="MobiDB-lite"/>
    </source>
</evidence>
<dbReference type="EMBL" id="JAUSTW010000009">
    <property type="protein sequence ID" value="MDQ0201504.1"/>
    <property type="molecule type" value="Genomic_DNA"/>
</dbReference>
<feature type="domain" description="DUF2382" evidence="2">
    <location>
        <begin position="29"/>
        <end position="135"/>
    </location>
</feature>
<dbReference type="InterPro" id="IPR019060">
    <property type="entry name" value="DUF2382"/>
</dbReference>
<dbReference type="NCBIfam" id="TIGR02271">
    <property type="entry name" value="YsnF/AvaK domain"/>
    <property type="match status" value="1"/>
</dbReference>
<proteinExistence type="predicted"/>
<reference evidence="3 4" key="1">
    <citation type="submission" date="2023-07" db="EMBL/GenBank/DDBJ databases">
        <title>Genomic Encyclopedia of Type Strains, Phase IV (KMG-IV): sequencing the most valuable type-strain genomes for metagenomic binning, comparative biology and taxonomic classification.</title>
        <authorList>
            <person name="Goeker M."/>
        </authorList>
    </citation>
    <scope>NUCLEOTIDE SEQUENCE [LARGE SCALE GENOMIC DNA]</scope>
    <source>
        <strain evidence="3 4">DSM 27594</strain>
    </source>
</reference>
<sequence>MSELFGFFEDEKDEKNEKVEAVDDKKLLLRQEELDIDKDRVETGEVILSKEIVEETKAVDVPVMHEEVVIERRAIDHELSDSPIGEEETIHIPVNEERVEVGKHTVVTGEVSAYKREIEETRHVEETLRREEARVETTGDPNIVNDEEISHLE</sequence>
<name>A0ABT9Y190_9BACI</name>
<organism evidence="3 4">
    <name type="scientific">Neobacillus ginsengisoli</name>
    <dbReference type="NCBI Taxonomy" id="904295"/>
    <lineage>
        <taxon>Bacteria</taxon>
        <taxon>Bacillati</taxon>
        <taxon>Bacillota</taxon>
        <taxon>Bacilli</taxon>
        <taxon>Bacillales</taxon>
        <taxon>Bacillaceae</taxon>
        <taxon>Neobacillus</taxon>
    </lineage>
</organism>
<gene>
    <name evidence="3" type="ORF">J2S10_004710</name>
</gene>